<gene>
    <name evidence="1" type="ORF">UA74_29625</name>
</gene>
<protein>
    <submittedName>
        <fullName evidence="1">Uncharacterized protein</fullName>
    </submittedName>
</protein>
<reference evidence="2" key="1">
    <citation type="submission" date="2016-06" db="EMBL/GenBank/DDBJ databases">
        <title>Complete genome sequence of Actinoalloteichus fjordicus DSM 46855 (=ADI127-17), type strain of the new species Actinoalloteichus fjordicus.</title>
        <authorList>
            <person name="Ruckert C."/>
            <person name="Nouioui I."/>
            <person name="Willmese J."/>
            <person name="van Wezel G."/>
            <person name="Klenk H.-P."/>
            <person name="Kalinowski J."/>
            <person name="Zotchev S.B."/>
        </authorList>
    </citation>
    <scope>NUCLEOTIDE SEQUENCE [LARGE SCALE GENOMIC DNA]</scope>
    <source>
        <strain evidence="2">ADI127-7</strain>
    </source>
</reference>
<dbReference type="RefSeq" id="WP_075743136.1">
    <property type="nucleotide sequence ID" value="NZ_CP016076.1"/>
</dbReference>
<organism evidence="1 2">
    <name type="scientific">Actinoalloteichus fjordicus</name>
    <dbReference type="NCBI Taxonomy" id="1612552"/>
    <lineage>
        <taxon>Bacteria</taxon>
        <taxon>Bacillati</taxon>
        <taxon>Actinomycetota</taxon>
        <taxon>Actinomycetes</taxon>
        <taxon>Pseudonocardiales</taxon>
        <taxon>Pseudonocardiaceae</taxon>
        <taxon>Actinoalloteichus</taxon>
    </lineage>
</organism>
<dbReference type="KEGG" id="acad:UA74_29625"/>
<keyword evidence="2" id="KW-1185">Reference proteome</keyword>
<dbReference type="Proteomes" id="UP000185511">
    <property type="component" value="Chromosome"/>
</dbReference>
<name>A0AAC9PV97_9PSEU</name>
<sequence>MIGPWFVRTVGDGDTHRARTEHWTADGRAQIRPICDPTTLFTALNREPVAVPYYDDHRCPGCLAAAHTRAPYRPRHLALVR</sequence>
<proteinExistence type="predicted"/>
<evidence type="ECO:0000313" key="2">
    <source>
        <dbReference type="Proteomes" id="UP000185511"/>
    </source>
</evidence>
<dbReference type="AlphaFoldDB" id="A0AAC9PV97"/>
<accession>A0AAC9PV97</accession>
<dbReference type="EMBL" id="CP016076">
    <property type="protein sequence ID" value="APU17917.1"/>
    <property type="molecule type" value="Genomic_DNA"/>
</dbReference>
<evidence type="ECO:0000313" key="1">
    <source>
        <dbReference type="EMBL" id="APU17917.1"/>
    </source>
</evidence>